<evidence type="ECO:0000256" key="6">
    <source>
        <dbReference type="ARBA" id="ARBA00023136"/>
    </source>
</evidence>
<dbReference type="PANTHER" id="PTHR48086:SF10">
    <property type="entry name" value="AGR155CP"/>
    <property type="match status" value="1"/>
</dbReference>
<protein>
    <recommendedName>
        <fullName evidence="10">Urea transport protein</fullName>
    </recommendedName>
</protein>
<dbReference type="GO" id="GO:0015606">
    <property type="term" value="F:spermidine transmembrane transporter activity"/>
    <property type="evidence" value="ECO:0007669"/>
    <property type="project" value="TreeGrafter"/>
</dbReference>
<feature type="transmembrane region" description="Helical" evidence="7">
    <location>
        <begin position="377"/>
        <end position="397"/>
    </location>
</feature>
<evidence type="ECO:0000256" key="4">
    <source>
        <dbReference type="ARBA" id="ARBA00022692"/>
    </source>
</evidence>
<evidence type="ECO:0000256" key="1">
    <source>
        <dbReference type="ARBA" id="ARBA00004141"/>
    </source>
</evidence>
<keyword evidence="5 7" id="KW-1133">Transmembrane helix</keyword>
<dbReference type="HOGENOM" id="CLU_023225_0_0_1"/>
<dbReference type="InterPro" id="IPR038377">
    <property type="entry name" value="Na/Glc_symporter_sf"/>
</dbReference>
<reference evidence="8 9" key="1">
    <citation type="journal article" date="2011" name="Proc. Natl. Acad. Sci. U.S.A.">
        <title>Evolutionary erosion of yeast sex chromosomes by mating-type switching accidents.</title>
        <authorList>
            <person name="Gordon J.L."/>
            <person name="Armisen D."/>
            <person name="Proux-Wera E."/>
            <person name="Oheigeartaigh S.S."/>
            <person name="Byrne K.P."/>
            <person name="Wolfe K.H."/>
        </authorList>
    </citation>
    <scope>NUCLEOTIDE SEQUENCE [LARGE SCALE GENOMIC DNA]</scope>
    <source>
        <strain evidence="9">ATCC 76901 / BCRC 22586 / CBS 4309 / NBRC 1992 / NRRL Y-12630</strain>
    </source>
</reference>
<dbReference type="InterPro" id="IPR001734">
    <property type="entry name" value="Na/solute_symporter"/>
</dbReference>
<dbReference type="AlphaFoldDB" id="G0V643"/>
<dbReference type="InterPro" id="IPR050277">
    <property type="entry name" value="Sodium:Solute_Symporter"/>
</dbReference>
<feature type="transmembrane region" description="Helical" evidence="7">
    <location>
        <begin position="352"/>
        <end position="371"/>
    </location>
</feature>
<comment type="similarity">
    <text evidence="2">Belongs to the sodium:solute symporter (SSF) (TC 2.A.21) family.</text>
</comment>
<feature type="transmembrane region" description="Helical" evidence="7">
    <location>
        <begin position="78"/>
        <end position="96"/>
    </location>
</feature>
<accession>G0V643</accession>
<keyword evidence="6 7" id="KW-0472">Membrane</keyword>
<evidence type="ECO:0008006" key="10">
    <source>
        <dbReference type="Google" id="ProtNLM"/>
    </source>
</evidence>
<feature type="transmembrane region" description="Helical" evidence="7">
    <location>
        <begin position="117"/>
        <end position="137"/>
    </location>
</feature>
<organism evidence="8 9">
    <name type="scientific">Naumovozyma castellii</name>
    <name type="common">Yeast</name>
    <name type="synonym">Saccharomyces castellii</name>
    <dbReference type="NCBI Taxonomy" id="27288"/>
    <lineage>
        <taxon>Eukaryota</taxon>
        <taxon>Fungi</taxon>
        <taxon>Dikarya</taxon>
        <taxon>Ascomycota</taxon>
        <taxon>Saccharomycotina</taxon>
        <taxon>Saccharomycetes</taxon>
        <taxon>Saccharomycetales</taxon>
        <taxon>Saccharomycetaceae</taxon>
        <taxon>Naumovozyma</taxon>
    </lineage>
</organism>
<feature type="transmembrane region" description="Helical" evidence="7">
    <location>
        <begin position="225"/>
        <end position="246"/>
    </location>
</feature>
<comment type="subcellular location">
    <subcellularLocation>
        <location evidence="1">Membrane</location>
        <topology evidence="1">Multi-pass membrane protein</topology>
    </subcellularLocation>
</comment>
<dbReference type="OrthoDB" id="6132759at2759"/>
<dbReference type="GO" id="GO:0005886">
    <property type="term" value="C:plasma membrane"/>
    <property type="evidence" value="ECO:0007669"/>
    <property type="project" value="TreeGrafter"/>
</dbReference>
<feature type="transmembrane region" description="Helical" evidence="7">
    <location>
        <begin position="308"/>
        <end position="331"/>
    </location>
</feature>
<dbReference type="eggNOG" id="ENOG502QU2F">
    <property type="taxonomic scope" value="Eukaryota"/>
</dbReference>
<feature type="transmembrane region" description="Helical" evidence="7">
    <location>
        <begin position="258"/>
        <end position="288"/>
    </location>
</feature>
<dbReference type="GeneID" id="96900420"/>
<dbReference type="Gene3D" id="1.20.1730.10">
    <property type="entry name" value="Sodium/glucose cotransporter"/>
    <property type="match status" value="1"/>
</dbReference>
<proteinExistence type="inferred from homology"/>
<dbReference type="Proteomes" id="UP000001640">
    <property type="component" value="Chromosome 1"/>
</dbReference>
<dbReference type="EMBL" id="HE576752">
    <property type="protein sequence ID" value="CCC66933.1"/>
    <property type="molecule type" value="Genomic_DNA"/>
</dbReference>
<name>G0V643_NAUCA</name>
<feature type="transmembrane region" description="Helical" evidence="7">
    <location>
        <begin position="12"/>
        <end position="30"/>
    </location>
</feature>
<evidence type="ECO:0000256" key="3">
    <source>
        <dbReference type="ARBA" id="ARBA00022448"/>
    </source>
</evidence>
<feature type="transmembrane region" description="Helical" evidence="7">
    <location>
        <begin position="184"/>
        <end position="205"/>
    </location>
</feature>
<evidence type="ECO:0000256" key="2">
    <source>
        <dbReference type="ARBA" id="ARBA00006434"/>
    </source>
</evidence>
<evidence type="ECO:0000256" key="5">
    <source>
        <dbReference type="ARBA" id="ARBA00022989"/>
    </source>
</evidence>
<dbReference type="InParanoid" id="G0V643"/>
<sequence length="579" mass="63549">MGILSAVTANAIIWPTYMVLLISASAIAYWKRDSKSFLSSNGTQKALPLAFNFVASGLGCGVLSAYPQIANIDGLHGLLVYAISGGLPMFVFAWLGPLIRKKTPKGFVLTEWVFHRFGLICGWYLSACTILTVYLFLVSEVASLKYCIETMTTIKALPVIIIECVVTTIYTSIGGFNISFITDFLQVSTVFVLLIIVACAMGSYIEIDRSLIGPSGLLKQNKLGWQLVYILTFAIFTNDFFMSGFWLRTFASRSDKDLMIGCSVACVILVVFCTVVGVTGFIAVWAGLVQVADEENSGAAFFILLAQLPTWVMGFTMVFVTVLSTCTLDSLQSALVSTISNDVFRNRLHIMWVRGIVVLIMVPVVVVGLIAENVLNIYLIVDLLSSSVVPVLVLGFWSKFDDLWTAWEVIGGGLGGILSVWIFGTVYYHSAREGGRLLLISNGLYVDDWSTFGAFVVAPGGGLVFSGFILVIRLICVRLYKDEEGLFHRVCKKIGDCTGLTKLCQLNDWAEDYLLKGTFDTDDDEDTVTASEIQENIDESDNGSLKDQVDVHERITFSRTNSESSKKEVVVNSITLPQD</sequence>
<gene>
    <name evidence="8" type="primary">NCAS0A03750</name>
    <name evidence="8" type="ordered locus">NCAS_0A03750</name>
</gene>
<keyword evidence="9" id="KW-1185">Reference proteome</keyword>
<evidence type="ECO:0000313" key="8">
    <source>
        <dbReference type="EMBL" id="CCC66933.1"/>
    </source>
</evidence>
<feature type="transmembrane region" description="Helical" evidence="7">
    <location>
        <begin position="449"/>
        <end position="472"/>
    </location>
</feature>
<dbReference type="STRING" id="1064592.G0V643"/>
<dbReference type="OMA" id="NIWYIRA"/>
<feature type="transmembrane region" description="Helical" evidence="7">
    <location>
        <begin position="157"/>
        <end position="177"/>
    </location>
</feature>
<keyword evidence="3" id="KW-0813">Transport</keyword>
<feature type="transmembrane region" description="Helical" evidence="7">
    <location>
        <begin position="409"/>
        <end position="429"/>
    </location>
</feature>
<evidence type="ECO:0000256" key="7">
    <source>
        <dbReference type="SAM" id="Phobius"/>
    </source>
</evidence>
<dbReference type="KEGG" id="ncs:NCAS_0A03750"/>
<dbReference type="PANTHER" id="PTHR48086">
    <property type="entry name" value="SODIUM/PROLINE SYMPORTER-RELATED"/>
    <property type="match status" value="1"/>
</dbReference>
<reference key="2">
    <citation type="submission" date="2011-08" db="EMBL/GenBank/DDBJ databases">
        <title>Genome sequence of Naumovozyma castellii.</title>
        <authorList>
            <person name="Gordon J.L."/>
            <person name="Armisen D."/>
            <person name="Proux-Wera E."/>
            <person name="OhEigeartaigh S.S."/>
            <person name="Byrne K.P."/>
            <person name="Wolfe K.H."/>
        </authorList>
    </citation>
    <scope>NUCLEOTIDE SEQUENCE</scope>
    <source>
        <strain>Type strain:CBS 4309</strain>
    </source>
</reference>
<keyword evidence="4 7" id="KW-0812">Transmembrane</keyword>
<dbReference type="RefSeq" id="XP_003673322.1">
    <property type="nucleotide sequence ID" value="XM_003673274.1"/>
</dbReference>
<dbReference type="PROSITE" id="PS50283">
    <property type="entry name" value="NA_SOLUT_SYMP_3"/>
    <property type="match status" value="1"/>
</dbReference>
<feature type="transmembrane region" description="Helical" evidence="7">
    <location>
        <begin position="46"/>
        <end position="66"/>
    </location>
</feature>
<evidence type="ECO:0000313" key="9">
    <source>
        <dbReference type="Proteomes" id="UP000001640"/>
    </source>
</evidence>